<sequence length="245" mass="26917">MQIDRYFSIVQETLNEALRNGKESMVQAARLFADTVASGSTIYITGCSHSSIFAQEVFYRAGGFMLMNPIFLPGMTLETPPVTRTTKLERLPGYAEIIMSETPVKQGDTIVIASVSGRNDVPVEIALWAREHGVKVVALTSVVYSQSVQSRHKSGQRLMELADCVLDVMSPPGDAALDIPGLPVRTAPTSTVIGVTMLHAVISETIQLLLEQGFEPPVFLSANLDGADEKNRQMLEQYKDRIHYM</sequence>
<dbReference type="PANTHER" id="PTHR30390:SF7">
    <property type="entry name" value="PHOSPHOHEPTOSE ISOMERASE"/>
    <property type="match status" value="1"/>
</dbReference>
<dbReference type="GO" id="GO:1901135">
    <property type="term" value="P:carbohydrate derivative metabolic process"/>
    <property type="evidence" value="ECO:0007669"/>
    <property type="project" value="InterPro"/>
</dbReference>
<dbReference type="InterPro" id="IPR046348">
    <property type="entry name" value="SIS_dom_sf"/>
</dbReference>
<dbReference type="PANTHER" id="PTHR30390">
    <property type="entry name" value="SEDOHEPTULOSE 7-PHOSPHATE ISOMERASE / DNAA INITIATOR-ASSOCIATING FACTOR FOR REPLICATION INITIATION"/>
    <property type="match status" value="1"/>
</dbReference>
<dbReference type="SUPFAM" id="SSF53697">
    <property type="entry name" value="SIS domain"/>
    <property type="match status" value="1"/>
</dbReference>
<dbReference type="Gene3D" id="3.40.50.10490">
    <property type="entry name" value="Glucose-6-phosphate isomerase like protein, domain 1"/>
    <property type="match status" value="1"/>
</dbReference>
<reference evidence="3 4" key="1">
    <citation type="journal article" date="2009" name="Int. J. Syst. Evol. Microbiol.">
        <title>Paenibacillus contaminans sp. nov., isolated from a contaminated laboratory plate.</title>
        <authorList>
            <person name="Chou J.H."/>
            <person name="Lee J.H."/>
            <person name="Lin M.C."/>
            <person name="Chang P.S."/>
            <person name="Arun A.B."/>
            <person name="Young C.C."/>
            <person name="Chen W.M."/>
        </authorList>
    </citation>
    <scope>NUCLEOTIDE SEQUENCE [LARGE SCALE GENOMIC DNA]</scope>
    <source>
        <strain evidence="3 4">CKOBP-6</strain>
    </source>
</reference>
<proteinExistence type="inferred from homology"/>
<organism evidence="3 4">
    <name type="scientific">Paenibacillus contaminans</name>
    <dbReference type="NCBI Taxonomy" id="450362"/>
    <lineage>
        <taxon>Bacteria</taxon>
        <taxon>Bacillati</taxon>
        <taxon>Bacillota</taxon>
        <taxon>Bacilli</taxon>
        <taxon>Bacillales</taxon>
        <taxon>Paenibacillaceae</taxon>
        <taxon>Paenibacillus</taxon>
    </lineage>
</organism>
<dbReference type="Pfam" id="PF13580">
    <property type="entry name" value="SIS_2"/>
    <property type="match status" value="1"/>
</dbReference>
<gene>
    <name evidence="3" type="ORF">DQG23_10965</name>
</gene>
<evidence type="ECO:0000256" key="1">
    <source>
        <dbReference type="HAMAP-Rule" id="MF_01240"/>
    </source>
</evidence>
<evidence type="ECO:0000259" key="2">
    <source>
        <dbReference type="PROSITE" id="PS51464"/>
    </source>
</evidence>
<keyword evidence="4" id="KW-1185">Reference proteome</keyword>
<evidence type="ECO:0000313" key="4">
    <source>
        <dbReference type="Proteomes" id="UP000250369"/>
    </source>
</evidence>
<dbReference type="InterPro" id="IPR022951">
    <property type="entry name" value="UPF0309"/>
</dbReference>
<dbReference type="NCBIfam" id="NF002805">
    <property type="entry name" value="PRK02947.1"/>
    <property type="match status" value="1"/>
</dbReference>
<dbReference type="InterPro" id="IPR001347">
    <property type="entry name" value="SIS_dom"/>
</dbReference>
<dbReference type="PROSITE" id="PS51464">
    <property type="entry name" value="SIS"/>
    <property type="match status" value="1"/>
</dbReference>
<dbReference type="RefSeq" id="WP_113030879.1">
    <property type="nucleotide sequence ID" value="NZ_QMFB01000005.1"/>
</dbReference>
<name>A0A329MTA9_9BACL</name>
<dbReference type="InterPro" id="IPR050099">
    <property type="entry name" value="SIS_GmhA/DiaA_subfam"/>
</dbReference>
<dbReference type="InterPro" id="IPR035472">
    <property type="entry name" value="RpiR-like_SIS"/>
</dbReference>
<dbReference type="OrthoDB" id="9805185at2"/>
<feature type="domain" description="SIS" evidence="2">
    <location>
        <begin position="32"/>
        <end position="216"/>
    </location>
</feature>
<accession>A0A329MTA9</accession>
<dbReference type="EMBL" id="QMFB01000005">
    <property type="protein sequence ID" value="RAV21177.1"/>
    <property type="molecule type" value="Genomic_DNA"/>
</dbReference>
<dbReference type="GO" id="GO:0097367">
    <property type="term" value="F:carbohydrate derivative binding"/>
    <property type="evidence" value="ECO:0007669"/>
    <property type="project" value="InterPro"/>
</dbReference>
<dbReference type="CDD" id="cd05013">
    <property type="entry name" value="SIS_RpiR"/>
    <property type="match status" value="1"/>
</dbReference>
<comment type="caution">
    <text evidence="3">The sequence shown here is derived from an EMBL/GenBank/DDBJ whole genome shotgun (WGS) entry which is preliminary data.</text>
</comment>
<protein>
    <recommendedName>
        <fullName evidence="1">UPF0309 protein DQG23_10965</fullName>
    </recommendedName>
</protein>
<dbReference type="AlphaFoldDB" id="A0A329MTA9"/>
<evidence type="ECO:0000313" key="3">
    <source>
        <dbReference type="EMBL" id="RAV21177.1"/>
    </source>
</evidence>
<dbReference type="HAMAP" id="MF_01240">
    <property type="entry name" value="UPF0309"/>
    <property type="match status" value="1"/>
</dbReference>
<comment type="similarity">
    <text evidence="1">Belongs to the UPF0309 family.</text>
</comment>
<dbReference type="Proteomes" id="UP000250369">
    <property type="component" value="Unassembled WGS sequence"/>
</dbReference>